<proteinExistence type="inferred from homology"/>
<organism evidence="8 9">
    <name type="scientific">Penicillium atrosanguineum</name>
    <dbReference type="NCBI Taxonomy" id="1132637"/>
    <lineage>
        <taxon>Eukaryota</taxon>
        <taxon>Fungi</taxon>
        <taxon>Dikarya</taxon>
        <taxon>Ascomycota</taxon>
        <taxon>Pezizomycotina</taxon>
        <taxon>Eurotiomycetes</taxon>
        <taxon>Eurotiomycetidae</taxon>
        <taxon>Eurotiales</taxon>
        <taxon>Aspergillaceae</taxon>
        <taxon>Penicillium</taxon>
    </lineage>
</organism>
<evidence type="ECO:0000256" key="1">
    <source>
        <dbReference type="ARBA" id="ARBA00008593"/>
    </source>
</evidence>
<reference evidence="8" key="1">
    <citation type="submission" date="2022-12" db="EMBL/GenBank/DDBJ databases">
        <authorList>
            <person name="Petersen C."/>
        </authorList>
    </citation>
    <scope>NUCLEOTIDE SEQUENCE</scope>
    <source>
        <strain evidence="8">IBT 21472</strain>
    </source>
</reference>
<keyword evidence="4" id="KW-0460">Magnesium</keyword>
<dbReference type="PANTHER" id="PTHR23092">
    <property type="entry name" value="POLY(A) RNA POLYMERASE"/>
    <property type="match status" value="1"/>
</dbReference>
<feature type="region of interest" description="Disordered" evidence="5">
    <location>
        <begin position="572"/>
        <end position="611"/>
    </location>
</feature>
<dbReference type="SUPFAM" id="SSF81631">
    <property type="entry name" value="PAP/OAS1 substrate-binding domain"/>
    <property type="match status" value="1"/>
</dbReference>
<dbReference type="EMBL" id="JAPZBO010000001">
    <property type="protein sequence ID" value="KAJ5331105.1"/>
    <property type="molecule type" value="Genomic_DNA"/>
</dbReference>
<evidence type="ECO:0000259" key="7">
    <source>
        <dbReference type="Pfam" id="PF22600"/>
    </source>
</evidence>
<dbReference type="Gene3D" id="1.10.1410.10">
    <property type="match status" value="1"/>
</dbReference>
<dbReference type="AlphaFoldDB" id="A0A9W9GQU5"/>
<dbReference type="PANTHER" id="PTHR23092:SF15">
    <property type="entry name" value="INACTIVE NON-CANONICAL POLY(A) RNA POLYMERASE PROTEIN TRF4-2-RELATED"/>
    <property type="match status" value="1"/>
</dbReference>
<evidence type="ECO:0000256" key="5">
    <source>
        <dbReference type="SAM" id="MobiDB-lite"/>
    </source>
</evidence>
<evidence type="ECO:0000256" key="3">
    <source>
        <dbReference type="ARBA" id="ARBA00022723"/>
    </source>
</evidence>
<evidence type="ECO:0000256" key="4">
    <source>
        <dbReference type="ARBA" id="ARBA00022842"/>
    </source>
</evidence>
<dbReference type="GO" id="GO:0043634">
    <property type="term" value="P:polyadenylation-dependent ncRNA catabolic process"/>
    <property type="evidence" value="ECO:0007669"/>
    <property type="project" value="TreeGrafter"/>
</dbReference>
<sequence length="611" mass="69247">MAPFEFRGNTGPKRGGSRDQRRRDFTFRYPKPKTSERPLLQGQREGTPELLTFEETDKPAPKFASFADLSDSEEAEMSLSENSEDEDSRPRKRRAIASESKDSTPPPPPTALKWSNPDPYTALPPPDESQHKRMDVVKMIRKAKLQNSLDEAKKDAVTDNDDFISLGPAPEISTESQAPDNAPKGPKSMEQQPPSLPSSKRTRDDESKGVSFKTGKPRARFMDDGSILYQWKAFSGQDDTPWMSNTYPMHPSRKLHCEVLDFFNWVRPHDYEQIVREDLISRLDDAFRQRYGPVSVKPFGSFASGMYLPTADIDLVLLSKGFMAGGRKQFGERKGQIYAFSAYLKSLEIAVPGSIETIAHARVPILKFIDKLTGIRVDLSFDNDSGIIANRTFQEWKRQYPLMPVIVSVIKQFLLLRGLNEVPTGGLGGFSITCLVTSLLQHMPSNKQDNIGDVLMSFFDFYGFMMDYERVGLRMEPPGYYNKGFGDNDRLSIIDPNNSSNDISGGTKEIRLIFRAFRDAHDSLSRRMQEIAHSNQPKSILQAIIAANYDEYTEQRFQLRHVYENSQQFARYRGSPAGVDPDRNAQKTTTQRPVQNPADRPHLVPRGPRRK</sequence>
<dbReference type="EC" id="2.7.7.19" evidence="2"/>
<keyword evidence="9" id="KW-1185">Reference proteome</keyword>
<comment type="caution">
    <text evidence="8">The sequence shown here is derived from an EMBL/GenBank/DDBJ whole genome shotgun (WGS) entry which is preliminary data.</text>
</comment>
<evidence type="ECO:0000313" key="8">
    <source>
        <dbReference type="EMBL" id="KAJ5331105.1"/>
    </source>
</evidence>
<dbReference type="InterPro" id="IPR043519">
    <property type="entry name" value="NT_sf"/>
</dbReference>
<feature type="compositionally biased region" description="Polar residues" evidence="5">
    <location>
        <begin position="189"/>
        <end position="199"/>
    </location>
</feature>
<accession>A0A9W9GQU5</accession>
<dbReference type="Proteomes" id="UP001147746">
    <property type="component" value="Unassembled WGS sequence"/>
</dbReference>
<comment type="similarity">
    <text evidence="1">Belongs to the DNA polymerase type-B-like family.</text>
</comment>
<dbReference type="Pfam" id="PF03828">
    <property type="entry name" value="PAP_assoc"/>
    <property type="match status" value="1"/>
</dbReference>
<dbReference type="GO" id="GO:0010605">
    <property type="term" value="P:negative regulation of macromolecule metabolic process"/>
    <property type="evidence" value="ECO:0007669"/>
    <property type="project" value="UniProtKB-ARBA"/>
</dbReference>
<dbReference type="InterPro" id="IPR054708">
    <property type="entry name" value="MTPAP-like_central"/>
</dbReference>
<feature type="domain" description="Poly(A) RNA polymerase mitochondrial-like central palm" evidence="7">
    <location>
        <begin position="258"/>
        <end position="393"/>
    </location>
</feature>
<dbReference type="GO" id="GO:0031123">
    <property type="term" value="P:RNA 3'-end processing"/>
    <property type="evidence" value="ECO:0007669"/>
    <property type="project" value="TreeGrafter"/>
</dbReference>
<reference evidence="8" key="2">
    <citation type="journal article" date="2023" name="IMA Fungus">
        <title>Comparative genomic study of the Penicillium genus elucidates a diverse pangenome and 15 lateral gene transfer events.</title>
        <authorList>
            <person name="Petersen C."/>
            <person name="Sorensen T."/>
            <person name="Nielsen M.R."/>
            <person name="Sondergaard T.E."/>
            <person name="Sorensen J.L."/>
            <person name="Fitzpatrick D.A."/>
            <person name="Frisvad J.C."/>
            <person name="Nielsen K.L."/>
        </authorList>
    </citation>
    <scope>NUCLEOTIDE SEQUENCE</scope>
    <source>
        <strain evidence="8">IBT 21472</strain>
    </source>
</reference>
<dbReference type="InterPro" id="IPR045862">
    <property type="entry name" value="Trf4-like"/>
</dbReference>
<dbReference type="Pfam" id="PF22600">
    <property type="entry name" value="MTPAP-like_central"/>
    <property type="match status" value="1"/>
</dbReference>
<feature type="compositionally biased region" description="Basic and acidic residues" evidence="5">
    <location>
        <begin position="128"/>
        <end position="138"/>
    </location>
</feature>
<evidence type="ECO:0000313" key="9">
    <source>
        <dbReference type="Proteomes" id="UP001147746"/>
    </source>
</evidence>
<feature type="domain" description="PAP-associated" evidence="6">
    <location>
        <begin position="450"/>
        <end position="501"/>
    </location>
</feature>
<keyword evidence="3" id="KW-0479">Metal-binding</keyword>
<dbReference type="GO" id="GO:0031499">
    <property type="term" value="C:TRAMP complex"/>
    <property type="evidence" value="ECO:0007669"/>
    <property type="project" value="TreeGrafter"/>
</dbReference>
<dbReference type="InterPro" id="IPR002058">
    <property type="entry name" value="PAP_assoc"/>
</dbReference>
<dbReference type="CDD" id="cd05402">
    <property type="entry name" value="NT_PAP_TUTase"/>
    <property type="match status" value="1"/>
</dbReference>
<evidence type="ECO:0000259" key="6">
    <source>
        <dbReference type="Pfam" id="PF03828"/>
    </source>
</evidence>
<dbReference type="FunFam" id="3.30.460.10:FF:000031">
    <property type="entry name" value="Topoisomerase family protein Trf4"/>
    <property type="match status" value="1"/>
</dbReference>
<name>A0A9W9GQU5_9EURO</name>
<dbReference type="Gene3D" id="3.30.460.10">
    <property type="entry name" value="Beta Polymerase, domain 2"/>
    <property type="match status" value="1"/>
</dbReference>
<feature type="region of interest" description="Disordered" evidence="5">
    <location>
        <begin position="1"/>
        <end position="218"/>
    </location>
</feature>
<protein>
    <recommendedName>
        <fullName evidence="2">polynucleotide adenylyltransferase</fullName>
        <ecNumber evidence="2">2.7.7.19</ecNumber>
    </recommendedName>
</protein>
<dbReference type="GO" id="GO:0003729">
    <property type="term" value="F:mRNA binding"/>
    <property type="evidence" value="ECO:0007669"/>
    <property type="project" value="TreeGrafter"/>
</dbReference>
<dbReference type="GO" id="GO:1990817">
    <property type="term" value="F:poly(A) RNA polymerase activity"/>
    <property type="evidence" value="ECO:0007669"/>
    <property type="project" value="UniProtKB-EC"/>
</dbReference>
<feature type="compositionally biased region" description="Basic and acidic residues" evidence="5">
    <location>
        <begin position="16"/>
        <end position="26"/>
    </location>
</feature>
<evidence type="ECO:0000256" key="2">
    <source>
        <dbReference type="ARBA" id="ARBA00012388"/>
    </source>
</evidence>
<dbReference type="GO" id="GO:0005730">
    <property type="term" value="C:nucleolus"/>
    <property type="evidence" value="ECO:0007669"/>
    <property type="project" value="TreeGrafter"/>
</dbReference>
<dbReference type="SUPFAM" id="SSF81301">
    <property type="entry name" value="Nucleotidyltransferase"/>
    <property type="match status" value="1"/>
</dbReference>
<gene>
    <name evidence="8" type="ORF">N7476_000888</name>
</gene>
<feature type="compositionally biased region" description="Acidic residues" evidence="5">
    <location>
        <begin position="70"/>
        <end position="87"/>
    </location>
</feature>
<dbReference type="GO" id="GO:0046872">
    <property type="term" value="F:metal ion binding"/>
    <property type="evidence" value="ECO:0007669"/>
    <property type="project" value="UniProtKB-KW"/>
</dbReference>